<dbReference type="InterPro" id="IPR012913">
    <property type="entry name" value="OS9-like_dom"/>
</dbReference>
<feature type="region of interest" description="Disordered" evidence="8">
    <location>
        <begin position="477"/>
        <end position="530"/>
    </location>
</feature>
<evidence type="ECO:0000313" key="12">
    <source>
        <dbReference type="Proteomes" id="UP001381693"/>
    </source>
</evidence>
<feature type="domain" description="MRH" evidence="10">
    <location>
        <begin position="336"/>
        <end position="457"/>
    </location>
</feature>
<organism evidence="11 12">
    <name type="scientific">Halocaridina rubra</name>
    <name type="common">Hawaiian red shrimp</name>
    <dbReference type="NCBI Taxonomy" id="373956"/>
    <lineage>
        <taxon>Eukaryota</taxon>
        <taxon>Metazoa</taxon>
        <taxon>Ecdysozoa</taxon>
        <taxon>Arthropoda</taxon>
        <taxon>Crustacea</taxon>
        <taxon>Multicrustacea</taxon>
        <taxon>Malacostraca</taxon>
        <taxon>Eumalacostraca</taxon>
        <taxon>Eucarida</taxon>
        <taxon>Decapoda</taxon>
        <taxon>Pleocyemata</taxon>
        <taxon>Caridea</taxon>
        <taxon>Atyoidea</taxon>
        <taxon>Atyidae</taxon>
        <taxon>Halocaridina</taxon>
    </lineage>
</organism>
<dbReference type="Gene3D" id="2.70.130.10">
    <property type="entry name" value="Mannose-6-phosphate receptor binding domain"/>
    <property type="match status" value="2"/>
</dbReference>
<reference evidence="11 12" key="1">
    <citation type="submission" date="2023-11" db="EMBL/GenBank/DDBJ databases">
        <title>Halocaridina rubra genome assembly.</title>
        <authorList>
            <person name="Smith C."/>
        </authorList>
    </citation>
    <scope>NUCLEOTIDE SEQUENCE [LARGE SCALE GENOMIC DNA]</scope>
    <source>
        <strain evidence="11">EP-1</strain>
        <tissue evidence="11">Whole</tissue>
    </source>
</reference>
<dbReference type="AlphaFoldDB" id="A0AAN8X2L4"/>
<dbReference type="PANTHER" id="PTHR15414">
    <property type="entry name" value="OS-9-RELATED"/>
    <property type="match status" value="1"/>
</dbReference>
<comment type="subcellular location">
    <subcellularLocation>
        <location evidence="1">Endoplasmic reticulum</location>
    </subcellularLocation>
</comment>
<feature type="chain" id="PRO_5043044584" description="Endoplasmic reticulum lectin 1" evidence="9">
    <location>
        <begin position="25"/>
        <end position="530"/>
    </location>
</feature>
<evidence type="ECO:0000256" key="7">
    <source>
        <dbReference type="ARBA" id="ARBA00041661"/>
    </source>
</evidence>
<evidence type="ECO:0000313" key="11">
    <source>
        <dbReference type="EMBL" id="KAK7076831.1"/>
    </source>
</evidence>
<keyword evidence="12" id="KW-1185">Reference proteome</keyword>
<protein>
    <recommendedName>
        <fullName evidence="6">Endoplasmic reticulum lectin 1</fullName>
    </recommendedName>
    <alternativeName>
        <fullName evidence="7">ER lectin</fullName>
    </alternativeName>
</protein>
<dbReference type="FunFam" id="2.70.130.10:FF:000001">
    <property type="entry name" value="Endoplasmic reticulum lectin 1"/>
    <property type="match status" value="1"/>
</dbReference>
<proteinExistence type="predicted"/>
<dbReference type="InterPro" id="IPR044865">
    <property type="entry name" value="MRH_dom"/>
</dbReference>
<feature type="domain" description="MRH" evidence="10">
    <location>
        <begin position="102"/>
        <end position="237"/>
    </location>
</feature>
<dbReference type="Pfam" id="PF07915">
    <property type="entry name" value="PRKCSH"/>
    <property type="match status" value="2"/>
</dbReference>
<gene>
    <name evidence="11" type="ORF">SK128_026987</name>
</gene>
<keyword evidence="2 9" id="KW-0732">Signal</keyword>
<evidence type="ECO:0000259" key="10">
    <source>
        <dbReference type="PROSITE" id="PS51914"/>
    </source>
</evidence>
<evidence type="ECO:0000256" key="8">
    <source>
        <dbReference type="SAM" id="MobiDB-lite"/>
    </source>
</evidence>
<dbReference type="InterPro" id="IPR045149">
    <property type="entry name" value="OS-9-like"/>
</dbReference>
<feature type="signal peptide" evidence="9">
    <location>
        <begin position="1"/>
        <end position="24"/>
    </location>
</feature>
<evidence type="ECO:0000256" key="3">
    <source>
        <dbReference type="ARBA" id="ARBA00022824"/>
    </source>
</evidence>
<dbReference type="Proteomes" id="UP001381693">
    <property type="component" value="Unassembled WGS sequence"/>
</dbReference>
<name>A0AAN8X2L4_HALRR</name>
<evidence type="ECO:0000256" key="4">
    <source>
        <dbReference type="ARBA" id="ARBA00023157"/>
    </source>
</evidence>
<dbReference type="InterPro" id="IPR009011">
    <property type="entry name" value="Man6P_isomerase_rcpt-bd_dom_sf"/>
</dbReference>
<dbReference type="SUPFAM" id="SSF50911">
    <property type="entry name" value="Mannose 6-phosphate receptor domain"/>
    <property type="match status" value="2"/>
</dbReference>
<comment type="caution">
    <text evidence="11">The sequence shown here is derived from an EMBL/GenBank/DDBJ whole genome shotgun (WGS) entry which is preliminary data.</text>
</comment>
<comment type="function">
    <text evidence="5">Probable lectin that binds selectively to improperly folded lumenal proteins. May function in endoplasmic reticulum quality control and endoplasmic reticulum-associated degradation (ERAD) of both non-glycosylated proteins and glycoproteins.</text>
</comment>
<evidence type="ECO:0000256" key="2">
    <source>
        <dbReference type="ARBA" id="ARBA00022729"/>
    </source>
</evidence>
<dbReference type="PROSITE" id="PS51914">
    <property type="entry name" value="MRH"/>
    <property type="match status" value="2"/>
</dbReference>
<dbReference type="PANTHER" id="PTHR15414:SF0">
    <property type="entry name" value="ENDOPLASMIC RETICULUM LECTIN 1"/>
    <property type="match status" value="1"/>
</dbReference>
<evidence type="ECO:0000256" key="5">
    <source>
        <dbReference type="ARBA" id="ARBA00037585"/>
    </source>
</evidence>
<dbReference type="GO" id="GO:0030970">
    <property type="term" value="P:retrograde protein transport, ER to cytosol"/>
    <property type="evidence" value="ECO:0007669"/>
    <property type="project" value="TreeGrafter"/>
</dbReference>
<evidence type="ECO:0000256" key="9">
    <source>
        <dbReference type="SAM" id="SignalP"/>
    </source>
</evidence>
<keyword evidence="4" id="KW-1015">Disulfide bond</keyword>
<dbReference type="EMBL" id="JAXCGZ010009538">
    <property type="protein sequence ID" value="KAK7076831.1"/>
    <property type="molecule type" value="Genomic_DNA"/>
</dbReference>
<evidence type="ECO:0000256" key="1">
    <source>
        <dbReference type="ARBA" id="ARBA00004240"/>
    </source>
</evidence>
<dbReference type="GO" id="GO:0005788">
    <property type="term" value="C:endoplasmic reticulum lumen"/>
    <property type="evidence" value="ECO:0007669"/>
    <property type="project" value="TreeGrafter"/>
</dbReference>
<accession>A0AAN8X2L4</accession>
<sequence>MGVRTSHAYIPLLSVILFVCEVIPTNDIKGLDDAILFRMNWPGPERALLLESLEYEKLLMTTSNNEQFHCLVPVNIGENNDDGDQYKGPSAISLLMPLFQKQTCNLRLESYWTYELCHGSHLKQYRDEREGKTTRSHEYILGVTSLEELSQLRTRLEEDLKINPNPVIPTIKVEGKIMPYFMVNYTGGTTCDLTNGPRVSHILFVCFEDGRHDIYSIKETYTCEYEIVVLSPTLCQHPSYRPRDDPQTDLHCIPVNSQLKRPRNLLQFEAESLKLRTNGAVLSGDTSSGSVKLEIVENPEEAEIVVEKHEPQSRLPLFPPQPSVDTKLVEDFLNGDYCLHGGSGWWKYEFCYGRKVEQYHENRDGTRIVNILGLFDAENHKKWIKKHPEKQYKRGRRQVSHFYSGGTVCDITSRRRQVEVKLKCKETESPSAVTIYLLEPHTCEYTLVLETSIVCPLLQHADELGLFTLAEERYEYPEQADSQPVVHEGTIIPEEHSDDATEDDYDDDDDYDEEDEDLGKSKIGANSDQP</sequence>
<feature type="compositionally biased region" description="Acidic residues" evidence="8">
    <location>
        <begin position="500"/>
        <end position="517"/>
    </location>
</feature>
<dbReference type="GO" id="GO:0030968">
    <property type="term" value="P:endoplasmic reticulum unfolded protein response"/>
    <property type="evidence" value="ECO:0007669"/>
    <property type="project" value="InterPro"/>
</dbReference>
<keyword evidence="3" id="KW-0256">Endoplasmic reticulum</keyword>
<evidence type="ECO:0000256" key="6">
    <source>
        <dbReference type="ARBA" id="ARBA00041108"/>
    </source>
</evidence>